<dbReference type="AlphaFoldDB" id="A0A849P5C5"/>
<keyword evidence="5" id="KW-0472">Membrane</keyword>
<dbReference type="GO" id="GO:0003924">
    <property type="term" value="F:GTPase activity"/>
    <property type="evidence" value="ECO:0007669"/>
    <property type="project" value="InterPro"/>
</dbReference>
<dbReference type="Proteomes" id="UP000537862">
    <property type="component" value="Unassembled WGS sequence"/>
</dbReference>
<feature type="domain" description="Dynamin N-terminal" evidence="7">
    <location>
        <begin position="209"/>
        <end position="383"/>
    </location>
</feature>
<evidence type="ECO:0000256" key="5">
    <source>
        <dbReference type="ARBA" id="ARBA00023136"/>
    </source>
</evidence>
<evidence type="ECO:0000259" key="7">
    <source>
        <dbReference type="Pfam" id="PF00350"/>
    </source>
</evidence>
<evidence type="ECO:0000313" key="8">
    <source>
        <dbReference type="EMBL" id="NOL51821.1"/>
    </source>
</evidence>
<dbReference type="GO" id="GO:0016020">
    <property type="term" value="C:membrane"/>
    <property type="evidence" value="ECO:0007669"/>
    <property type="project" value="UniProtKB-SubCell"/>
</dbReference>
<comment type="caution">
    <text evidence="8">The sequence shown here is derived from an EMBL/GenBank/DDBJ whole genome shotgun (WGS) entry which is preliminary data.</text>
</comment>
<keyword evidence="2" id="KW-0547">Nucleotide-binding</keyword>
<dbReference type="PANTHER" id="PTHR10465:SF0">
    <property type="entry name" value="SARCALUMENIN"/>
    <property type="match status" value="1"/>
</dbReference>
<comment type="subcellular location">
    <subcellularLocation>
        <location evidence="1">Membrane</location>
    </subcellularLocation>
</comment>
<keyword evidence="3" id="KW-0378">Hydrolase</keyword>
<name>A0A849P5C5_9BURK</name>
<protein>
    <recommendedName>
        <fullName evidence="7">Dynamin N-terminal domain-containing protein</fullName>
    </recommendedName>
</protein>
<dbReference type="InterPro" id="IPR027417">
    <property type="entry name" value="P-loop_NTPase"/>
</dbReference>
<reference evidence="8 9" key="1">
    <citation type="submission" date="2020-05" db="EMBL/GenBank/DDBJ databases">
        <authorList>
            <person name="Niu N."/>
        </authorList>
    </citation>
    <scope>NUCLEOTIDE SEQUENCE [LARGE SCALE GENOMIC DNA]</scope>
    <source>
        <strain evidence="8 9">3340-03</strain>
    </source>
</reference>
<keyword evidence="9" id="KW-1185">Reference proteome</keyword>
<evidence type="ECO:0000256" key="1">
    <source>
        <dbReference type="ARBA" id="ARBA00004370"/>
    </source>
</evidence>
<dbReference type="SUPFAM" id="SSF52540">
    <property type="entry name" value="P-loop containing nucleoside triphosphate hydrolases"/>
    <property type="match status" value="1"/>
</dbReference>
<dbReference type="InterPro" id="IPR045063">
    <property type="entry name" value="Dynamin_N"/>
</dbReference>
<gene>
    <name evidence="8" type="ORF">HKX39_06520</name>
</gene>
<evidence type="ECO:0000256" key="2">
    <source>
        <dbReference type="ARBA" id="ARBA00022741"/>
    </source>
</evidence>
<evidence type="ECO:0000313" key="9">
    <source>
        <dbReference type="Proteomes" id="UP000537862"/>
    </source>
</evidence>
<keyword evidence="4" id="KW-0342">GTP-binding</keyword>
<evidence type="ECO:0000256" key="6">
    <source>
        <dbReference type="SAM" id="Coils"/>
    </source>
</evidence>
<accession>A0A849P5C5</accession>
<sequence length="587" mass="68104">MKTNNKQVLEYTEKIQHLLQPTLPFKLLFSKKKTVLAWLNTIHETVEQSTTLEDIIEQKEHELQQKNNEIKRIKKSRDRVEEDLEELKETFENKEEELENLQDELTLQLKNIKTLQRINDGLRNQIEEKDVRITQADLRHNLIKSLLETENDNVGVQQYFKLLYDDFFQFSAQENALKDESAALLELQEIGSDLKLISGYSAFFQKRSIAIAGGFSAGKSRFITSFFTDDQLTLPIGIKPTTAIPTYVLNSSDKTSRITACNNKGAIIDLSQLWKSYDVHQILTHEFIQSFGFNLKKVMPYIFLSTPFRYEHLCFVDTPGYNPSDSGTQSDDAKAAKEFVDNTDALIWVVSVEAGTLPREDIKFLHSTISDNNKPLFIVINKADLKPIEDVKAIYENIIRVLDEENITVQGIVAYSSNQKEEISLGKTNRHNKSLTQFLNNLNTPSSKQDVLLARLQDVHNKYYDALQEQEQNVKKQLLAIKHLERGLFMSNFLDKEEDEEDLYEYDDEEDLYEYDDEEDLYEYDDEENISNLSSVDIIEERLRNLEKSIQQHDTADLIKQLDIVMQKMRNAIQLVFRDTTISNHKN</sequence>
<dbReference type="GO" id="GO:0005525">
    <property type="term" value="F:GTP binding"/>
    <property type="evidence" value="ECO:0007669"/>
    <property type="project" value="UniProtKB-KW"/>
</dbReference>
<feature type="coiled-coil region" evidence="6">
    <location>
        <begin position="453"/>
        <end position="487"/>
    </location>
</feature>
<proteinExistence type="predicted"/>
<dbReference type="RefSeq" id="WP_171680519.1">
    <property type="nucleotide sequence ID" value="NZ_JABGBN010000004.1"/>
</dbReference>
<feature type="coiled-coil region" evidence="6">
    <location>
        <begin position="49"/>
        <end position="132"/>
    </location>
</feature>
<dbReference type="InterPro" id="IPR027094">
    <property type="entry name" value="Mitofusin_fam"/>
</dbReference>
<evidence type="ECO:0000256" key="3">
    <source>
        <dbReference type="ARBA" id="ARBA00022801"/>
    </source>
</evidence>
<dbReference type="Pfam" id="PF00350">
    <property type="entry name" value="Dynamin_N"/>
    <property type="match status" value="1"/>
</dbReference>
<organism evidence="8 9">
    <name type="scientific">Pelistega suis</name>
    <dbReference type="NCBI Taxonomy" id="1631957"/>
    <lineage>
        <taxon>Bacteria</taxon>
        <taxon>Pseudomonadati</taxon>
        <taxon>Pseudomonadota</taxon>
        <taxon>Betaproteobacteria</taxon>
        <taxon>Burkholderiales</taxon>
        <taxon>Alcaligenaceae</taxon>
        <taxon>Pelistega</taxon>
    </lineage>
</organism>
<evidence type="ECO:0000256" key="4">
    <source>
        <dbReference type="ARBA" id="ARBA00023134"/>
    </source>
</evidence>
<dbReference type="Gene3D" id="3.40.50.300">
    <property type="entry name" value="P-loop containing nucleotide triphosphate hydrolases"/>
    <property type="match status" value="1"/>
</dbReference>
<dbReference type="EMBL" id="JABGBN010000004">
    <property type="protein sequence ID" value="NOL51821.1"/>
    <property type="molecule type" value="Genomic_DNA"/>
</dbReference>
<keyword evidence="6" id="KW-0175">Coiled coil</keyword>
<dbReference type="PANTHER" id="PTHR10465">
    <property type="entry name" value="TRANSMEMBRANE GTPASE FZO1"/>
    <property type="match status" value="1"/>
</dbReference>